<organism evidence="4 5">
    <name type="scientific">Sphingorhabdus contaminans</name>
    <dbReference type="NCBI Taxonomy" id="1343899"/>
    <lineage>
        <taxon>Bacteria</taxon>
        <taxon>Pseudomonadati</taxon>
        <taxon>Pseudomonadota</taxon>
        <taxon>Alphaproteobacteria</taxon>
        <taxon>Sphingomonadales</taxon>
        <taxon>Sphingomonadaceae</taxon>
        <taxon>Sphingorhabdus</taxon>
    </lineage>
</organism>
<evidence type="ECO:0000313" key="5">
    <source>
        <dbReference type="Proteomes" id="UP000320160"/>
    </source>
</evidence>
<name>A0A553WCL2_9SPHN</name>
<dbReference type="InterPro" id="IPR052172">
    <property type="entry name" value="UxaA_altronate/galactarate_dh"/>
</dbReference>
<dbReference type="GO" id="GO:0016829">
    <property type="term" value="F:lyase activity"/>
    <property type="evidence" value="ECO:0007669"/>
    <property type="project" value="UniProtKB-KW"/>
</dbReference>
<dbReference type="PANTHER" id="PTHR30536">
    <property type="entry name" value="ALTRONATE/GALACTARATE DEHYDRATASE"/>
    <property type="match status" value="1"/>
</dbReference>
<dbReference type="CDD" id="cd11613">
    <property type="entry name" value="SAF_AH_GD"/>
    <property type="match status" value="1"/>
</dbReference>
<evidence type="ECO:0000313" key="4">
    <source>
        <dbReference type="EMBL" id="TSB02423.1"/>
    </source>
</evidence>
<comment type="caution">
    <text evidence="4">The sequence shown here is derived from an EMBL/GenBank/DDBJ whole genome shotgun (WGS) entry which is preliminary data.</text>
</comment>
<evidence type="ECO:0000259" key="3">
    <source>
        <dbReference type="SMART" id="SM00858"/>
    </source>
</evidence>
<protein>
    <submittedName>
        <fullName evidence="4">Altronate dehydratase</fullName>
    </submittedName>
</protein>
<dbReference type="Pfam" id="PF04295">
    <property type="entry name" value="GD_AH_second"/>
    <property type="match status" value="1"/>
</dbReference>
<dbReference type="Proteomes" id="UP000320160">
    <property type="component" value="Unassembled WGS sequence"/>
</dbReference>
<dbReference type="InterPro" id="IPR007392">
    <property type="entry name" value="GD_AH_second"/>
</dbReference>
<dbReference type="EMBL" id="VKKU01000002">
    <property type="protein sequence ID" value="TSB02423.1"/>
    <property type="molecule type" value="Genomic_DNA"/>
</dbReference>
<dbReference type="PANTHER" id="PTHR30536:SF5">
    <property type="entry name" value="ALTRONATE DEHYDRATASE"/>
    <property type="match status" value="1"/>
</dbReference>
<keyword evidence="2" id="KW-0456">Lyase</keyword>
<dbReference type="InterPro" id="IPR044144">
    <property type="entry name" value="SAF_UxaA/GarD"/>
</dbReference>
<dbReference type="Pfam" id="PF08666">
    <property type="entry name" value="SAF"/>
    <property type="match status" value="1"/>
</dbReference>
<dbReference type="RefSeq" id="WP_143777641.1">
    <property type="nucleotide sequence ID" value="NZ_VKKU01000002.1"/>
</dbReference>
<dbReference type="Gene3D" id="2.30.130.110">
    <property type="match status" value="1"/>
</dbReference>
<evidence type="ECO:0000256" key="1">
    <source>
        <dbReference type="ARBA" id="ARBA00010986"/>
    </source>
</evidence>
<dbReference type="GO" id="GO:0019698">
    <property type="term" value="P:D-galacturonate catabolic process"/>
    <property type="evidence" value="ECO:0007669"/>
    <property type="project" value="TreeGrafter"/>
</dbReference>
<dbReference type="OrthoDB" id="9804574at2"/>
<comment type="similarity">
    <text evidence="1">Belongs to the UxaA family.</text>
</comment>
<dbReference type="InterPro" id="IPR048332">
    <property type="entry name" value="GD_AH_C"/>
</dbReference>
<evidence type="ECO:0000256" key="2">
    <source>
        <dbReference type="ARBA" id="ARBA00023239"/>
    </source>
</evidence>
<keyword evidence="5" id="KW-1185">Reference proteome</keyword>
<gene>
    <name evidence="4" type="ORF">FOM92_15140</name>
</gene>
<feature type="domain" description="SAF" evidence="3">
    <location>
        <begin position="12"/>
        <end position="79"/>
    </location>
</feature>
<accession>A0A553WCL2</accession>
<proteinExistence type="inferred from homology"/>
<sequence>MMPRSLHAHSDDSVGIALSALEAGCEEHGVTILEPIAAGHKFALQSIKAGTSVIKLGQSIGLANQDIPAGAHVHEHNLSCTGHANRNVVGIDIRQPAPRMEQYRGYVRPNGKVGTRNFIGILTSVNCSASVAKKIAAYFTYERLTHYPNVDGVIAFSHMSGCGMAKEGRGIDNLRRTITGYALHPNFAAVLLIGLGCEVNQIDPLLDSAEMQRSANLQTLIIQEAGGTSAAIEAGIKAVANMLPAANAATRQNVSAENLTIGLQCGASDGYSALTANPALGVAADILVAAGGKVVLSETPEIYGAEDLLLRRAANPKVAQDLIDRLNWWEHHAARDGASLNNNPSPGNKAGGITTILEKSLGAVAKAGSSPLNAVIDYAETITAAGLSFMDSPGYDPCSATGQIAGGAHMILFTTGRGSVFGSLPAPTLKLASNAALVRRMEADIDVDCSRVLNGTSLIEIGSEIFDRILKTASGMPTASERLDLGESEWVPWVPGAVY</sequence>
<dbReference type="Pfam" id="PF20629">
    <property type="entry name" value="GD_AH_C"/>
    <property type="match status" value="1"/>
</dbReference>
<dbReference type="InterPro" id="IPR013974">
    <property type="entry name" value="SAF"/>
</dbReference>
<dbReference type="SMART" id="SM00858">
    <property type="entry name" value="SAF"/>
    <property type="match status" value="1"/>
</dbReference>
<dbReference type="AlphaFoldDB" id="A0A553WCL2"/>
<reference evidence="4 5" key="1">
    <citation type="submission" date="2019-07" db="EMBL/GenBank/DDBJ databases">
        <authorList>
            <person name="Park M."/>
        </authorList>
    </citation>
    <scope>NUCLEOTIDE SEQUENCE [LARGE SCALE GENOMIC DNA]</scope>
    <source>
        <strain evidence="4 5">KCTC32445</strain>
    </source>
</reference>